<evidence type="ECO:0000313" key="6">
    <source>
        <dbReference type="Proteomes" id="UP000185161"/>
    </source>
</evidence>
<dbReference type="OrthoDB" id="7391081at2"/>
<evidence type="ECO:0000259" key="2">
    <source>
        <dbReference type="Pfam" id="PF07238"/>
    </source>
</evidence>
<proteinExistence type="predicted"/>
<evidence type="ECO:0000313" key="8">
    <source>
        <dbReference type="Proteomes" id="UP000287746"/>
    </source>
</evidence>
<dbReference type="AlphaFoldDB" id="A0A1L6JC57"/>
<evidence type="ECO:0000313" key="5">
    <source>
        <dbReference type="EMBL" id="RSY90566.1"/>
    </source>
</evidence>
<reference evidence="3" key="1">
    <citation type="submission" date="2016-12" db="EMBL/GenBank/DDBJ databases">
        <title>Whole genome sequencing of Sphingomonas koreensis.</title>
        <authorList>
            <person name="Conlan S."/>
            <person name="Thomas P.J."/>
            <person name="Mullikin J."/>
            <person name="Palmore T.N."/>
            <person name="Frank K.M."/>
            <person name="Segre J.A."/>
        </authorList>
    </citation>
    <scope>NUCLEOTIDE SEQUENCE</scope>
    <source>
        <strain evidence="3">ABOJV</strain>
    </source>
</reference>
<evidence type="ECO:0000313" key="3">
    <source>
        <dbReference type="EMBL" id="APR53519.1"/>
    </source>
</evidence>
<evidence type="ECO:0000256" key="1">
    <source>
        <dbReference type="SAM" id="MobiDB-lite"/>
    </source>
</evidence>
<feature type="region of interest" description="Disordered" evidence="1">
    <location>
        <begin position="1"/>
        <end position="24"/>
    </location>
</feature>
<keyword evidence="6" id="KW-1185">Reference proteome</keyword>
<reference evidence="7 8" key="3">
    <citation type="submission" date="2018-07" db="EMBL/GenBank/DDBJ databases">
        <title>Genomic and Epidemiologic Investigation of an Indolent Hospital Outbreak.</title>
        <authorList>
            <person name="Johnson R.C."/>
            <person name="Deming C."/>
            <person name="Conlan S."/>
            <person name="Zellmer C.J."/>
            <person name="Michelin A.V."/>
            <person name="Lee-Lin S."/>
            <person name="Thomas P.J."/>
            <person name="Park M."/>
            <person name="Weingarten R.A."/>
            <person name="Less J."/>
            <person name="Dekker J.P."/>
            <person name="Frank K.M."/>
            <person name="Musser K.A."/>
            <person name="Mcquiston J.R."/>
            <person name="Henderson D.K."/>
            <person name="Lau A.F."/>
            <person name="Palmore T.N."/>
            <person name="Segre J.A."/>
        </authorList>
    </citation>
    <scope>NUCLEOTIDE SEQUENCE [LARGE SCALE GENOMIC DNA]</scope>
    <source>
        <strain evidence="5 8">SK-CDC1_0717</strain>
        <strain evidence="4 7">SK-NIH.Env10_0317</strain>
    </source>
</reference>
<dbReference type="Pfam" id="PF07238">
    <property type="entry name" value="PilZ"/>
    <property type="match status" value="1"/>
</dbReference>
<dbReference type="EMBL" id="QQWO01000009">
    <property type="protein sequence ID" value="RSV02730.1"/>
    <property type="molecule type" value="Genomic_DNA"/>
</dbReference>
<reference evidence="6" key="2">
    <citation type="submission" date="2016-12" db="EMBL/GenBank/DDBJ databases">
        <title>Whole genome sequencing of Sphingomonas sp. ABOJV.</title>
        <authorList>
            <person name="Conlan S."/>
            <person name="Thomas P.J."/>
            <person name="Mullikin J."/>
            <person name="Palmore T.N."/>
            <person name="Frank K.M."/>
            <person name="Segre J.A."/>
        </authorList>
    </citation>
    <scope>NUCLEOTIDE SEQUENCE [LARGE SCALE GENOMIC DNA]</scope>
    <source>
        <strain evidence="6">ABOJV</strain>
    </source>
</reference>
<evidence type="ECO:0000313" key="7">
    <source>
        <dbReference type="Proteomes" id="UP000286681"/>
    </source>
</evidence>
<sequence length="133" mass="14291">MDQFPTDPMSANLSEDPTHQRSAARDSLLLSAQLRIAGEPEATVRVRNLSAGGLMAEYAQPVDIGSTVQVDVRGVGWVGGRVAWTAEGRIGIAFDREIDPMAARKPVGNGTHTPRYAKATETAPRPARPLFKP</sequence>
<dbReference type="EMBL" id="CP018820">
    <property type="protein sequence ID" value="APR53519.1"/>
    <property type="molecule type" value="Genomic_DNA"/>
</dbReference>
<dbReference type="GO" id="GO:0035438">
    <property type="term" value="F:cyclic-di-GMP binding"/>
    <property type="evidence" value="ECO:0007669"/>
    <property type="project" value="InterPro"/>
</dbReference>
<dbReference type="Gene3D" id="2.40.10.220">
    <property type="entry name" value="predicted glycosyltransferase like domains"/>
    <property type="match status" value="1"/>
</dbReference>
<dbReference type="EMBL" id="QQYZ01000001">
    <property type="protein sequence ID" value="RSY90566.1"/>
    <property type="molecule type" value="Genomic_DNA"/>
</dbReference>
<dbReference type="InterPro" id="IPR009875">
    <property type="entry name" value="PilZ_domain"/>
</dbReference>
<organism evidence="3 6">
    <name type="scientific">Sphingomonas koreensis</name>
    <dbReference type="NCBI Taxonomy" id="93064"/>
    <lineage>
        <taxon>Bacteria</taxon>
        <taxon>Pseudomonadati</taxon>
        <taxon>Pseudomonadota</taxon>
        <taxon>Alphaproteobacteria</taxon>
        <taxon>Sphingomonadales</taxon>
        <taxon>Sphingomonadaceae</taxon>
        <taxon>Sphingomonas</taxon>
    </lineage>
</organism>
<evidence type="ECO:0000313" key="4">
    <source>
        <dbReference type="EMBL" id="RSV02730.1"/>
    </source>
</evidence>
<dbReference type="RefSeq" id="WP_075152122.1">
    <property type="nucleotide sequence ID" value="NZ_QLJD01000001.1"/>
</dbReference>
<name>A0A1L6JC57_9SPHN</name>
<dbReference type="Proteomes" id="UP000185161">
    <property type="component" value="Chromosome"/>
</dbReference>
<dbReference type="Proteomes" id="UP000287746">
    <property type="component" value="Unassembled WGS sequence"/>
</dbReference>
<dbReference type="SUPFAM" id="SSF141371">
    <property type="entry name" value="PilZ domain-like"/>
    <property type="match status" value="1"/>
</dbReference>
<dbReference type="Proteomes" id="UP000286681">
    <property type="component" value="Unassembled WGS sequence"/>
</dbReference>
<accession>A0A1L6JC57</accession>
<feature type="domain" description="PilZ" evidence="2">
    <location>
        <begin position="20"/>
        <end position="100"/>
    </location>
</feature>
<protein>
    <submittedName>
        <fullName evidence="3">PilZ domain-containing protein</fullName>
    </submittedName>
</protein>
<gene>
    <name evidence="3" type="ORF">BRX40_14765</name>
    <name evidence="4" type="ORF">CA257_12675</name>
    <name evidence="5" type="ORF">DAH66_00875</name>
</gene>
<feature type="region of interest" description="Disordered" evidence="1">
    <location>
        <begin position="103"/>
        <end position="133"/>
    </location>
</feature>
<dbReference type="KEGG" id="skr:BRX40_14765"/>